<dbReference type="KEGG" id="eiv:EIN_047450"/>
<dbReference type="GeneID" id="14893438"/>
<dbReference type="SUPFAM" id="SSF48371">
    <property type="entry name" value="ARM repeat"/>
    <property type="match status" value="1"/>
</dbReference>
<dbReference type="Proteomes" id="UP000014680">
    <property type="component" value="Unassembled WGS sequence"/>
</dbReference>
<proteinExistence type="predicted"/>
<dbReference type="InterPro" id="IPR016024">
    <property type="entry name" value="ARM-type_fold"/>
</dbReference>
<dbReference type="AlphaFoldDB" id="A0A0A1UG61"/>
<dbReference type="EMBL" id="KB206215">
    <property type="protein sequence ID" value="ELP94452.1"/>
    <property type="molecule type" value="Genomic_DNA"/>
</dbReference>
<accession>A0A0A1UG61</accession>
<organism evidence="1 2">
    <name type="scientific">Entamoeba invadens IP1</name>
    <dbReference type="NCBI Taxonomy" id="370355"/>
    <lineage>
        <taxon>Eukaryota</taxon>
        <taxon>Amoebozoa</taxon>
        <taxon>Evosea</taxon>
        <taxon>Archamoebae</taxon>
        <taxon>Mastigamoebida</taxon>
        <taxon>Entamoebidae</taxon>
        <taxon>Entamoeba</taxon>
    </lineage>
</organism>
<dbReference type="Gene3D" id="1.25.10.10">
    <property type="entry name" value="Leucine-rich Repeat Variant"/>
    <property type="match status" value="1"/>
</dbReference>
<sequence>MTALDRQQVVNNFLLQSQKAHNAEENKQMVAIKAQIMTFPNYYQNLIQALDIPQLQISALIFLRQFVTETSNIQVDLVNAALRLSLQANVNSHMAQGLVTECFKKGNFQVKNYIVRTIHQTLTTSPNVQVLETAASVIEEDVPSEDGKNNLCGVFFPVILALFHNNNLSVPVVQAILKFLKSALSINPDYFSDCGGDLVVLLVRYAWSTDDVIRELYASILASFLSTEPDHLTCQLSTIFQSCLVLLSVQTDNVCSAAASLLSSLSHAFKEQLQPLLPPFIESLLKRIDEIITSTDSPFVGEDPLLRNLTSTMDDLAGEFHDDFVVSVVTAAQHITWPSAVFVISSLAKSWREKDKFREVFGWMVEKIFIELHNGTRSVTSLWGLQEMYIFLPSILAPKDYQDLLLSLLSGNVQPNAILLLETMIDDKTNTAVQCNSEKIMNWVIQSLLDVKSNETALLLVETISALSDRVPEMFLSNKNLFVVVIHAMIGVIKNNEGLGERVVQNMSYIIPKFGGDALIGYELELVKIVIEMIHSDDTRDQAAALILLNALIETTKQPVGLIRSMSNVVSVILCGIQSVDETVVNQAFTLLGVISQNDPITLSSSLDPLVETLLAKLNEGDLSLRLWAVGMLIKAAPDRLEKVLPVFVDTFVKLVPNATNMRDNISFFKRNLCVCFGRVALVNPNLVAPHITVICDTLIDALLDLGDKEARMVCVKGLGQIIWNNPICCKHALSQVVNVFKAERELSPEDYQFCNTVLLALKNTFSGEAYARVWSGV</sequence>
<dbReference type="VEuPathDB" id="AmoebaDB:EIN_047450"/>
<reference evidence="1 2" key="1">
    <citation type="submission" date="2012-10" db="EMBL/GenBank/DDBJ databases">
        <authorList>
            <person name="Zafar N."/>
            <person name="Inman J."/>
            <person name="Hall N."/>
            <person name="Lorenzi H."/>
            <person name="Caler E."/>
        </authorList>
    </citation>
    <scope>NUCLEOTIDE SEQUENCE [LARGE SCALE GENOMIC DNA]</scope>
    <source>
        <strain evidence="1 2">IP1</strain>
    </source>
</reference>
<dbReference type="RefSeq" id="XP_004261223.1">
    <property type="nucleotide sequence ID" value="XM_004261175.1"/>
</dbReference>
<evidence type="ECO:0000313" key="2">
    <source>
        <dbReference type="Proteomes" id="UP000014680"/>
    </source>
</evidence>
<protein>
    <submittedName>
        <fullName evidence="1">Uncharacterized protein</fullName>
    </submittedName>
</protein>
<dbReference type="OrthoDB" id="951172at2759"/>
<dbReference type="InterPro" id="IPR011989">
    <property type="entry name" value="ARM-like"/>
</dbReference>
<keyword evidence="2" id="KW-1185">Reference proteome</keyword>
<gene>
    <name evidence="1" type="ORF">EIN_047450</name>
</gene>
<name>A0A0A1UG61_ENTIV</name>
<dbReference type="OMA" id="VIEMIHS"/>
<evidence type="ECO:0000313" key="1">
    <source>
        <dbReference type="EMBL" id="ELP94452.1"/>
    </source>
</evidence>